<protein>
    <submittedName>
        <fullName evidence="2">DNA-binding transcriptional regulator, MarR family</fullName>
    </submittedName>
</protein>
<dbReference type="EMBL" id="FOHX01000003">
    <property type="protein sequence ID" value="SET53231.1"/>
    <property type="molecule type" value="Genomic_DNA"/>
</dbReference>
<dbReference type="PANTHER" id="PTHR33164">
    <property type="entry name" value="TRANSCRIPTIONAL REGULATOR, MARR FAMILY"/>
    <property type="match status" value="1"/>
</dbReference>
<dbReference type="PROSITE" id="PS50995">
    <property type="entry name" value="HTH_MARR_2"/>
    <property type="match status" value="1"/>
</dbReference>
<keyword evidence="3" id="KW-1185">Reference proteome</keyword>
<dbReference type="PANTHER" id="PTHR33164:SF43">
    <property type="entry name" value="HTH-TYPE TRANSCRIPTIONAL REPRESSOR YETL"/>
    <property type="match status" value="1"/>
</dbReference>
<evidence type="ECO:0000313" key="2">
    <source>
        <dbReference type="EMBL" id="SET53231.1"/>
    </source>
</evidence>
<dbReference type="Pfam" id="PF12802">
    <property type="entry name" value="MarR_2"/>
    <property type="match status" value="1"/>
</dbReference>
<dbReference type="PRINTS" id="PR00598">
    <property type="entry name" value="HTHMARR"/>
</dbReference>
<evidence type="ECO:0000313" key="3">
    <source>
        <dbReference type="Proteomes" id="UP000199361"/>
    </source>
</evidence>
<dbReference type="GO" id="GO:0006950">
    <property type="term" value="P:response to stress"/>
    <property type="evidence" value="ECO:0007669"/>
    <property type="project" value="TreeGrafter"/>
</dbReference>
<reference evidence="2 3" key="1">
    <citation type="submission" date="2016-10" db="EMBL/GenBank/DDBJ databases">
        <authorList>
            <person name="de Groot N.N."/>
        </authorList>
    </citation>
    <scope>NUCLEOTIDE SEQUENCE [LARGE SCALE GENOMIC DNA]</scope>
    <source>
        <strain evidence="2 3">CGMCC 4.5598</strain>
    </source>
</reference>
<keyword evidence="2" id="KW-0238">DNA-binding</keyword>
<dbReference type="SMART" id="SM00347">
    <property type="entry name" value="HTH_MARR"/>
    <property type="match status" value="1"/>
</dbReference>
<gene>
    <name evidence="2" type="ORF">SAMN05421811_103334</name>
</gene>
<dbReference type="GO" id="GO:0003700">
    <property type="term" value="F:DNA-binding transcription factor activity"/>
    <property type="evidence" value="ECO:0007669"/>
    <property type="project" value="InterPro"/>
</dbReference>
<dbReference type="InterPro" id="IPR036390">
    <property type="entry name" value="WH_DNA-bd_sf"/>
</dbReference>
<dbReference type="Gene3D" id="1.10.10.10">
    <property type="entry name" value="Winged helix-like DNA-binding domain superfamily/Winged helix DNA-binding domain"/>
    <property type="match status" value="1"/>
</dbReference>
<dbReference type="AlphaFoldDB" id="A0A1I0F5J5"/>
<feature type="domain" description="HTH marR-type" evidence="1">
    <location>
        <begin position="10"/>
        <end position="142"/>
    </location>
</feature>
<dbReference type="Proteomes" id="UP000199361">
    <property type="component" value="Unassembled WGS sequence"/>
</dbReference>
<evidence type="ECO:0000259" key="1">
    <source>
        <dbReference type="PROSITE" id="PS50995"/>
    </source>
</evidence>
<dbReference type="InterPro" id="IPR000835">
    <property type="entry name" value="HTH_MarR-typ"/>
</dbReference>
<organism evidence="2 3">
    <name type="scientific">Nonomuraea wenchangensis</name>
    <dbReference type="NCBI Taxonomy" id="568860"/>
    <lineage>
        <taxon>Bacteria</taxon>
        <taxon>Bacillati</taxon>
        <taxon>Actinomycetota</taxon>
        <taxon>Actinomycetes</taxon>
        <taxon>Streptosporangiales</taxon>
        <taxon>Streptosporangiaceae</taxon>
        <taxon>Nonomuraea</taxon>
    </lineage>
</organism>
<dbReference type="STRING" id="568860.SAMN05421811_103334"/>
<accession>A0A1I0F5J5</accession>
<sequence>MTVEEEKADERDFGWSLGVLLRALHGSMGRVLKDFPHGPRGYQTLSTVVHGDQPSQLALAAHLGIDRTVMTYLIDDLVEAGLVERRPNPADRRQRKIVPTERGITVLGDLERRVRAIEDHVLRSLSPEERESFRGMLRRVACGVADVDAGTDPCDVVDELLGGERRR</sequence>
<dbReference type="SUPFAM" id="SSF46785">
    <property type="entry name" value="Winged helix' DNA-binding domain"/>
    <property type="match status" value="1"/>
</dbReference>
<dbReference type="OrthoDB" id="8635520at2"/>
<proteinExistence type="predicted"/>
<dbReference type="GO" id="GO:0003677">
    <property type="term" value="F:DNA binding"/>
    <property type="evidence" value="ECO:0007669"/>
    <property type="project" value="UniProtKB-KW"/>
</dbReference>
<dbReference type="InterPro" id="IPR039422">
    <property type="entry name" value="MarR/SlyA-like"/>
</dbReference>
<name>A0A1I0F5J5_9ACTN</name>
<dbReference type="RefSeq" id="WP_091079660.1">
    <property type="nucleotide sequence ID" value="NZ_FOHX01000003.1"/>
</dbReference>
<dbReference type="InterPro" id="IPR036388">
    <property type="entry name" value="WH-like_DNA-bd_sf"/>
</dbReference>